<dbReference type="EMBL" id="QXHD01000003">
    <property type="protein sequence ID" value="NEZ54301.1"/>
    <property type="molecule type" value="Genomic_DNA"/>
</dbReference>
<reference evidence="2 3" key="1">
    <citation type="journal article" date="2020" name="Microb. Ecol.">
        <title>Ecogenomics of the Marine Benthic Filamentous Cyanobacterium Adonisia.</title>
        <authorList>
            <person name="Walter J.M."/>
            <person name="Coutinho F.H."/>
            <person name="Leomil L."/>
            <person name="Hargreaves P.I."/>
            <person name="Campeao M.E."/>
            <person name="Vieira V.V."/>
            <person name="Silva B.S."/>
            <person name="Fistarol G.O."/>
            <person name="Salomon P.S."/>
            <person name="Sawabe T."/>
            <person name="Mino S."/>
            <person name="Hosokawa M."/>
            <person name="Miyashita H."/>
            <person name="Maruyama F."/>
            <person name="van Verk M.C."/>
            <person name="Dutilh B.E."/>
            <person name="Thompson C.C."/>
            <person name="Thompson F.L."/>
        </authorList>
    </citation>
    <scope>NUCLEOTIDE SEQUENCE [LARGE SCALE GENOMIC DNA]</scope>
    <source>
        <strain evidence="2 3">CCMR0081</strain>
    </source>
</reference>
<dbReference type="InterPro" id="IPR041049">
    <property type="entry name" value="DUF5615"/>
</dbReference>
<gene>
    <name evidence="2" type="ORF">DXZ20_01015</name>
</gene>
<dbReference type="RefSeq" id="WP_163695808.1">
    <property type="nucleotide sequence ID" value="NZ_QXHD01000003.1"/>
</dbReference>
<protein>
    <recommendedName>
        <fullName evidence="1">DUF5615 domain-containing protein</fullName>
    </recommendedName>
</protein>
<keyword evidence="3" id="KW-1185">Reference proteome</keyword>
<dbReference type="Pfam" id="PF18480">
    <property type="entry name" value="DUF5615"/>
    <property type="match status" value="1"/>
</dbReference>
<feature type="domain" description="DUF5615" evidence="1">
    <location>
        <begin position="4"/>
        <end position="109"/>
    </location>
</feature>
<dbReference type="Proteomes" id="UP000481033">
    <property type="component" value="Unassembled WGS sequence"/>
</dbReference>
<sequence length="126" mass="14631">MVDLYSNENFPIDMVVLLRNLGYDVLTSYDAGQANQGIPDKDVLTYATQNNRVVITLNRQDFINLHRQSPDHNGIIICKDDRNYTDQVQTLHTYLETQTSLNNRLIRVLKQNQPKSSQQAFTIREY</sequence>
<comment type="caution">
    <text evidence="2">The sequence shown here is derived from an EMBL/GenBank/DDBJ whole genome shotgun (WGS) entry which is preliminary data.</text>
</comment>
<organism evidence="2 3">
    <name type="scientific">Adonisia turfae CCMR0081</name>
    <dbReference type="NCBI Taxonomy" id="2292702"/>
    <lineage>
        <taxon>Bacteria</taxon>
        <taxon>Bacillati</taxon>
        <taxon>Cyanobacteriota</taxon>
        <taxon>Adonisia</taxon>
        <taxon>Adonisia turfae</taxon>
    </lineage>
</organism>
<accession>A0A6M0RFA8</accession>
<evidence type="ECO:0000259" key="1">
    <source>
        <dbReference type="Pfam" id="PF18480"/>
    </source>
</evidence>
<dbReference type="AlphaFoldDB" id="A0A6M0RFA8"/>
<name>A0A6M0RFA8_9CYAN</name>
<evidence type="ECO:0000313" key="2">
    <source>
        <dbReference type="EMBL" id="NEZ54301.1"/>
    </source>
</evidence>
<proteinExistence type="predicted"/>
<evidence type="ECO:0000313" key="3">
    <source>
        <dbReference type="Proteomes" id="UP000481033"/>
    </source>
</evidence>